<dbReference type="Pfam" id="PF18795">
    <property type="entry name" value="HSM3_N"/>
    <property type="match status" value="1"/>
</dbReference>
<evidence type="ECO:0000313" key="2">
    <source>
        <dbReference type="EMBL" id="KAK0715968.1"/>
    </source>
</evidence>
<reference evidence="2" key="1">
    <citation type="submission" date="2023-06" db="EMBL/GenBank/DDBJ databases">
        <title>Genome-scale phylogeny and comparative genomics of the fungal order Sordariales.</title>
        <authorList>
            <consortium name="Lawrence Berkeley National Laboratory"/>
            <person name="Hensen N."/>
            <person name="Bonometti L."/>
            <person name="Westerberg I."/>
            <person name="Brannstrom I.O."/>
            <person name="Guillou S."/>
            <person name="Cros-Aarteil S."/>
            <person name="Calhoun S."/>
            <person name="Haridas S."/>
            <person name="Kuo A."/>
            <person name="Mondo S."/>
            <person name="Pangilinan J."/>
            <person name="Riley R."/>
            <person name="Labutti K."/>
            <person name="Andreopoulos B."/>
            <person name="Lipzen A."/>
            <person name="Chen C."/>
            <person name="Yanf M."/>
            <person name="Daum C."/>
            <person name="Ng V."/>
            <person name="Clum A."/>
            <person name="Steindorff A."/>
            <person name="Ohm R."/>
            <person name="Martin F."/>
            <person name="Silar P."/>
            <person name="Natvig D."/>
            <person name="Lalanne C."/>
            <person name="Gautier V."/>
            <person name="Ament-Velasquez S.L."/>
            <person name="Kruys A."/>
            <person name="Hutchinson M.I."/>
            <person name="Powell A.J."/>
            <person name="Barry K."/>
            <person name="Miller A.N."/>
            <person name="Grigoriev I.V."/>
            <person name="Debuchy R."/>
            <person name="Gladieux P."/>
            <person name="Thoren M.H."/>
            <person name="Johannesson H."/>
        </authorList>
    </citation>
    <scope>NUCLEOTIDE SEQUENCE</scope>
    <source>
        <strain evidence="2">SMH4607-1</strain>
    </source>
</reference>
<dbReference type="Proteomes" id="UP001172102">
    <property type="component" value="Unassembled WGS sequence"/>
</dbReference>
<dbReference type="AlphaFoldDB" id="A0AA40DY65"/>
<proteinExistence type="predicted"/>
<feature type="domain" description="DNA mismatch repair protein HSM3 N-terminal" evidence="1">
    <location>
        <begin position="15"/>
        <end position="119"/>
    </location>
</feature>
<organism evidence="2 3">
    <name type="scientific">Lasiosphaeris hirsuta</name>
    <dbReference type="NCBI Taxonomy" id="260670"/>
    <lineage>
        <taxon>Eukaryota</taxon>
        <taxon>Fungi</taxon>
        <taxon>Dikarya</taxon>
        <taxon>Ascomycota</taxon>
        <taxon>Pezizomycotina</taxon>
        <taxon>Sordariomycetes</taxon>
        <taxon>Sordariomycetidae</taxon>
        <taxon>Sordariales</taxon>
        <taxon>Lasiosphaeriaceae</taxon>
        <taxon>Lasiosphaeris</taxon>
    </lineage>
</organism>
<name>A0AA40DY65_9PEZI</name>
<evidence type="ECO:0000313" key="3">
    <source>
        <dbReference type="Proteomes" id="UP001172102"/>
    </source>
</evidence>
<dbReference type="InterPro" id="IPR041335">
    <property type="entry name" value="HSM3_N"/>
</dbReference>
<gene>
    <name evidence="2" type="ORF">B0H67DRAFT_610632</name>
</gene>
<dbReference type="EMBL" id="JAUKUA010000004">
    <property type="protein sequence ID" value="KAK0715968.1"/>
    <property type="molecule type" value="Genomic_DNA"/>
</dbReference>
<evidence type="ECO:0000259" key="1">
    <source>
        <dbReference type="Pfam" id="PF18795"/>
    </source>
</evidence>
<protein>
    <recommendedName>
        <fullName evidence="1">DNA mismatch repair protein HSM3 N-terminal domain-containing protein</fullName>
    </recommendedName>
</protein>
<accession>A0AA40DY65</accession>
<dbReference type="Gene3D" id="1.25.10.50">
    <property type="match status" value="1"/>
</dbReference>
<sequence>MDTIPITGLDELDAHLDELVQDAATPLNVKLFDEVELQLTGSNIPPLIVRFLPRLTNILKQYADDPTILASLAVKLLGPVNFMQVLSLATQDSLVQALESPAPAANILAMTAIHKAAANPASASVFAAMPQLIAAFIRRWLAAPQVEVGEKGGKVLGDLLDIDCELPIPPPPPSGTSGNELALRKSPGAGALWRTLFLNKEIYTLLLALCAGIHPDTSGDPHQLSLAQGRLLRVLPRLAALNFRAVSRSNIALPTAARFTNGHGGGQESAAGPRPGEGLLQFAALRMVDRSDVLLHLSVVDFFEGFLGLMRVTEYSAYKVDTIRGIVAEAISEDAELKEALLSLPKRTIEEEAEDLKRWLQEVMPGETVRVAVR</sequence>
<comment type="caution">
    <text evidence="2">The sequence shown here is derived from an EMBL/GenBank/DDBJ whole genome shotgun (WGS) entry which is preliminary data.</text>
</comment>
<keyword evidence="3" id="KW-1185">Reference proteome</keyword>